<dbReference type="InterPro" id="IPR032857">
    <property type="entry name" value="ALKBH4"/>
</dbReference>
<keyword evidence="3" id="KW-1185">Reference proteome</keyword>
<organism evidence="2 3">
    <name type="scientific">Chaetoceros tenuissimus</name>
    <dbReference type="NCBI Taxonomy" id="426638"/>
    <lineage>
        <taxon>Eukaryota</taxon>
        <taxon>Sar</taxon>
        <taxon>Stramenopiles</taxon>
        <taxon>Ochrophyta</taxon>
        <taxon>Bacillariophyta</taxon>
        <taxon>Coscinodiscophyceae</taxon>
        <taxon>Chaetocerotophycidae</taxon>
        <taxon>Chaetocerotales</taxon>
        <taxon>Chaetocerotaceae</taxon>
        <taxon>Chaetoceros</taxon>
    </lineage>
</organism>
<dbReference type="InterPro" id="IPR037151">
    <property type="entry name" value="AlkB-like_sf"/>
</dbReference>
<feature type="region of interest" description="Disordered" evidence="1">
    <location>
        <begin position="410"/>
        <end position="448"/>
    </location>
</feature>
<evidence type="ECO:0008006" key="4">
    <source>
        <dbReference type="Google" id="ProtNLM"/>
    </source>
</evidence>
<name>A0AAD3H2R9_9STRA</name>
<evidence type="ECO:0000313" key="3">
    <source>
        <dbReference type="Proteomes" id="UP001054902"/>
    </source>
</evidence>
<comment type="caution">
    <text evidence="2">The sequence shown here is derived from an EMBL/GenBank/DDBJ whole genome shotgun (WGS) entry which is preliminary data.</text>
</comment>
<proteinExistence type="predicted"/>
<dbReference type="SUPFAM" id="SSF51197">
    <property type="entry name" value="Clavaminate synthase-like"/>
    <property type="match status" value="1"/>
</dbReference>
<protein>
    <recommendedName>
        <fullName evidence="4">Alpha-ketoglutarate-dependent dioxygenase AlkB-like domain-containing protein</fullName>
    </recommendedName>
</protein>
<dbReference type="GO" id="GO:0070988">
    <property type="term" value="P:demethylation"/>
    <property type="evidence" value="ECO:0007669"/>
    <property type="project" value="InterPro"/>
</dbReference>
<dbReference type="Proteomes" id="UP001054902">
    <property type="component" value="Unassembled WGS sequence"/>
</dbReference>
<sequence>MKRSSPQPRVLGEDGKFQLIQNAMGVPGFHVAINAFTATTHQQLFSNRESFEINPQPFVKDQAVPIQQTIYHPMMTGGNGPWPDNFHRIIHSVRDCGLFPQATIPDNSYGLTYPFSSFSSSHSHFPCHHDSRHKWGEYVIVSSLGAPCTITFQHAAPKSKKPFDPEKPWDWIPPDPQPDSYYTKSMTDEPVETYKRKLYQLTMTLPPNSMYVMSGSSRYDWRHGINVDSNHPVPSPSQRPDLYPIWNTMKHRRAVIFRATKVFSDICLQQELENALAANNQDLVTSIQERIRVSNKFVPKKDNIMGIQVKFTPEELEEAKNSARYLLNFFHQENSRFDSLRFQSHQVRYLGDSNDNDSTHGGHVLGRANANDESTVAKRRMPQQHEIIDILDSSDEEDNEKIGKKHEIIDVQDSSDDEEGEEQKVNRSGKAALGKVSHHEENVESTSLEMGTKRKFVVDQNTENTESLDHVRAARLKRFGNSVN</sequence>
<dbReference type="PANTHER" id="PTHR12463:SF1">
    <property type="entry name" value="2-OXOGLUTARATE AND FE-DEPENDENT OXYGENASE FAMILY PROTEIN"/>
    <property type="match status" value="1"/>
</dbReference>
<gene>
    <name evidence="2" type="ORF">CTEN210_04943</name>
</gene>
<reference evidence="2 3" key="1">
    <citation type="journal article" date="2021" name="Sci. Rep.">
        <title>The genome of the diatom Chaetoceros tenuissimus carries an ancient integrated fragment of an extant virus.</title>
        <authorList>
            <person name="Hongo Y."/>
            <person name="Kimura K."/>
            <person name="Takaki Y."/>
            <person name="Yoshida Y."/>
            <person name="Baba S."/>
            <person name="Kobayashi G."/>
            <person name="Nagasaki K."/>
            <person name="Hano T."/>
            <person name="Tomaru Y."/>
        </authorList>
    </citation>
    <scope>NUCLEOTIDE SEQUENCE [LARGE SCALE GENOMIC DNA]</scope>
    <source>
        <strain evidence="2 3">NIES-3715</strain>
    </source>
</reference>
<evidence type="ECO:0000313" key="2">
    <source>
        <dbReference type="EMBL" id="GFH48467.1"/>
    </source>
</evidence>
<accession>A0AAD3H2R9</accession>
<dbReference type="Gene3D" id="2.60.120.590">
    <property type="entry name" value="Alpha-ketoglutarate-dependent dioxygenase AlkB-like"/>
    <property type="match status" value="1"/>
</dbReference>
<dbReference type="GO" id="GO:0016491">
    <property type="term" value="F:oxidoreductase activity"/>
    <property type="evidence" value="ECO:0007669"/>
    <property type="project" value="TreeGrafter"/>
</dbReference>
<dbReference type="EMBL" id="BLLK01000027">
    <property type="protein sequence ID" value="GFH48467.1"/>
    <property type="molecule type" value="Genomic_DNA"/>
</dbReference>
<dbReference type="AlphaFoldDB" id="A0AAD3H2R9"/>
<dbReference type="GO" id="GO:0032451">
    <property type="term" value="F:demethylase activity"/>
    <property type="evidence" value="ECO:0007669"/>
    <property type="project" value="TreeGrafter"/>
</dbReference>
<evidence type="ECO:0000256" key="1">
    <source>
        <dbReference type="SAM" id="MobiDB-lite"/>
    </source>
</evidence>
<dbReference type="PANTHER" id="PTHR12463">
    <property type="entry name" value="OXYGENASE-RELATED"/>
    <property type="match status" value="1"/>
</dbReference>